<dbReference type="OrthoDB" id="113732at2"/>
<dbReference type="SUPFAM" id="SSF46689">
    <property type="entry name" value="Homeodomain-like"/>
    <property type="match status" value="1"/>
</dbReference>
<feature type="domain" description="HTH tetR-type" evidence="4">
    <location>
        <begin position="9"/>
        <end position="69"/>
    </location>
</feature>
<organism evidence="5 6">
    <name type="scientific">Halobacillus dabanensis</name>
    <dbReference type="NCBI Taxonomy" id="240302"/>
    <lineage>
        <taxon>Bacteria</taxon>
        <taxon>Bacillati</taxon>
        <taxon>Bacillota</taxon>
        <taxon>Bacilli</taxon>
        <taxon>Bacillales</taxon>
        <taxon>Bacillaceae</taxon>
        <taxon>Halobacillus</taxon>
    </lineage>
</organism>
<protein>
    <submittedName>
        <fullName evidence="5">Transcriptional regulator, TetR family</fullName>
    </submittedName>
</protein>
<dbReference type="GO" id="GO:0003677">
    <property type="term" value="F:DNA binding"/>
    <property type="evidence" value="ECO:0007669"/>
    <property type="project" value="UniProtKB-UniRule"/>
</dbReference>
<dbReference type="Gene3D" id="1.10.357.10">
    <property type="entry name" value="Tetracycline Repressor, domain 2"/>
    <property type="match status" value="1"/>
</dbReference>
<sequence>MNGFERRKERKKQNILNASLQLFSQYGVQKVSIQEIAQKAQVSQVTIYNYFGGKDELLFETVKRFIYERLERFQGIVHDEEMDFKDKITSVIKDKKESLLHLDPGFLQTVMADQPDLRNLIQSFTEQDAVPLLIELVEQGKQQGYVHPDISFRSIMFYIEMFYHAMSSKPNFFEDSIAELSEEITHMFFYGLMGNKEERLHKKE</sequence>
<dbReference type="InterPro" id="IPR001647">
    <property type="entry name" value="HTH_TetR"/>
</dbReference>
<dbReference type="PROSITE" id="PS50977">
    <property type="entry name" value="HTH_TETR_2"/>
    <property type="match status" value="1"/>
</dbReference>
<evidence type="ECO:0000313" key="6">
    <source>
        <dbReference type="Proteomes" id="UP000183557"/>
    </source>
</evidence>
<keyword evidence="1" id="KW-0678">Repressor</keyword>
<dbReference type="RefSeq" id="WP_075035695.1">
    <property type="nucleotide sequence ID" value="NZ_FOSB01000003.1"/>
</dbReference>
<accession>A0A1I3SUE8</accession>
<reference evidence="6" key="1">
    <citation type="submission" date="2016-10" db="EMBL/GenBank/DDBJ databases">
        <authorList>
            <person name="Varghese N."/>
            <person name="Submissions S."/>
        </authorList>
    </citation>
    <scope>NUCLEOTIDE SEQUENCE [LARGE SCALE GENOMIC DNA]</scope>
    <source>
        <strain evidence="6">CGMCC 1.3704</strain>
    </source>
</reference>
<dbReference type="InterPro" id="IPR009057">
    <property type="entry name" value="Homeodomain-like_sf"/>
</dbReference>
<gene>
    <name evidence="5" type="ORF">SAMN04487936_10370</name>
</gene>
<dbReference type="InterPro" id="IPR050624">
    <property type="entry name" value="HTH-type_Tx_Regulator"/>
</dbReference>
<dbReference type="PANTHER" id="PTHR43479">
    <property type="entry name" value="ACREF/ENVCD OPERON REPRESSOR-RELATED"/>
    <property type="match status" value="1"/>
</dbReference>
<evidence type="ECO:0000256" key="3">
    <source>
        <dbReference type="PROSITE-ProRule" id="PRU00335"/>
    </source>
</evidence>
<dbReference type="Proteomes" id="UP000183557">
    <property type="component" value="Unassembled WGS sequence"/>
</dbReference>
<dbReference type="PANTHER" id="PTHR43479:SF21">
    <property type="entry name" value="TRANSCRIPTIONAL REGULATOR, TETR FAMILY"/>
    <property type="match status" value="1"/>
</dbReference>
<dbReference type="AlphaFoldDB" id="A0A1I3SUE8"/>
<dbReference type="Pfam" id="PF00440">
    <property type="entry name" value="TetR_N"/>
    <property type="match status" value="1"/>
</dbReference>
<dbReference type="PRINTS" id="PR00455">
    <property type="entry name" value="HTHTETR"/>
</dbReference>
<feature type="DNA-binding region" description="H-T-H motif" evidence="3">
    <location>
        <begin position="32"/>
        <end position="51"/>
    </location>
</feature>
<evidence type="ECO:0000313" key="5">
    <source>
        <dbReference type="EMBL" id="SFJ61479.1"/>
    </source>
</evidence>
<dbReference type="EMBL" id="FOSB01000003">
    <property type="protein sequence ID" value="SFJ61479.1"/>
    <property type="molecule type" value="Genomic_DNA"/>
</dbReference>
<evidence type="ECO:0000256" key="2">
    <source>
        <dbReference type="ARBA" id="ARBA00023125"/>
    </source>
</evidence>
<evidence type="ECO:0000259" key="4">
    <source>
        <dbReference type="PROSITE" id="PS50977"/>
    </source>
</evidence>
<name>A0A1I3SUE8_HALDA</name>
<keyword evidence="2 3" id="KW-0238">DNA-binding</keyword>
<proteinExistence type="predicted"/>
<keyword evidence="6" id="KW-1185">Reference proteome</keyword>
<evidence type="ECO:0000256" key="1">
    <source>
        <dbReference type="ARBA" id="ARBA00022491"/>
    </source>
</evidence>